<evidence type="ECO:0000256" key="6">
    <source>
        <dbReference type="SAM" id="MobiDB-lite"/>
    </source>
</evidence>
<dbReference type="PANTHER" id="PTHR11903">
    <property type="entry name" value="PROSTAGLANDIN G/H SYNTHASE"/>
    <property type="match status" value="1"/>
</dbReference>
<dbReference type="InterPro" id="IPR010255">
    <property type="entry name" value="Haem_peroxidase_sf"/>
</dbReference>
<dbReference type="GO" id="GO:0046872">
    <property type="term" value="F:metal ion binding"/>
    <property type="evidence" value="ECO:0007669"/>
    <property type="project" value="UniProtKB-KW"/>
</dbReference>
<dbReference type="Proteomes" id="UP001152049">
    <property type="component" value="Unassembled WGS sequence"/>
</dbReference>
<feature type="region of interest" description="Disordered" evidence="6">
    <location>
        <begin position="1"/>
        <end position="21"/>
    </location>
</feature>
<keyword evidence="5" id="KW-0349">Heme</keyword>
<dbReference type="Pfam" id="PF03098">
    <property type="entry name" value="An_peroxidase"/>
    <property type="match status" value="1"/>
</dbReference>
<proteinExistence type="predicted"/>
<keyword evidence="2" id="KW-0223">Dioxygenase</keyword>
<keyword evidence="4 5" id="KW-0408">Iron</keyword>
<dbReference type="PROSITE" id="PS50292">
    <property type="entry name" value="PEROXIDASE_3"/>
    <property type="match status" value="1"/>
</dbReference>
<evidence type="ECO:0000256" key="4">
    <source>
        <dbReference type="ARBA" id="ARBA00023004"/>
    </source>
</evidence>
<accession>A0A9W8RMC5</accession>
<evidence type="ECO:0000256" key="2">
    <source>
        <dbReference type="ARBA" id="ARBA00022964"/>
    </source>
</evidence>
<protein>
    <recommendedName>
        <fullName evidence="9">Linoleate diol synthase</fullName>
    </recommendedName>
</protein>
<name>A0A9W8RMC5_9HYPO</name>
<keyword evidence="8" id="KW-1185">Reference proteome</keyword>
<dbReference type="OrthoDB" id="823504at2759"/>
<dbReference type="SUPFAM" id="SSF48113">
    <property type="entry name" value="Heme-dependent peroxidases"/>
    <property type="match status" value="1"/>
</dbReference>
<dbReference type="PANTHER" id="PTHR11903:SF13">
    <property type="entry name" value="LINOLEATE 10R-LIPOXYGENASE"/>
    <property type="match status" value="1"/>
</dbReference>
<dbReference type="InterPro" id="IPR034812">
    <property type="entry name" value="Ppo-like_N"/>
</dbReference>
<dbReference type="GO" id="GO:0006631">
    <property type="term" value="P:fatty acid metabolic process"/>
    <property type="evidence" value="ECO:0007669"/>
    <property type="project" value="UniProtKB-ARBA"/>
</dbReference>
<sequence>MSRSSEQHLLNDHGSRQASEWDEKIKRLNEQLKDANYQAGFHGDSLIGDKFRPQVKWWSDLRSILTFQNASAIKTVLVNYIKTKTLDVSPFRSIIKTADAHVKKKTNLAQLIGSLSNDSILRGKFIEKEVKAKYERMLHPPVTYLGDAFKYRTADGKFNSAMHPQLGQAGAPYAKTVPSKTHPLGALPDPADLFDRLMAREEPGDDRKGRPSSSGLSSMLIYHATIIIHDIFRTNDTDKNISDSSSYLDLSPLYGFTEEMQRKIRDDKYKMGLLKPDTFAEDRLLRQPPGVCIYLVMYNRYHNYVATQLRRINENGRFSVPDKYLLAPLASACKEFVKSRTVEFDQVIDEYHNEWKSRKSGGLDVIDPNSEFADKTDYLRQVILTSIEEGLHKQSEDQKSLCTEVTGQGHESVGDKRLRGIDPERILEEFLKAHDAAWDKLDEDLFQTARLITCGMYIQISIHDYLRALMGFHNYDTNFTLDPRVEMKDHQNVSRGLGNQVTVEFNLLYRFHCAISMKDEEYAEAFMRELFEKDEKWDPKQLNLPQFMGEMHNSQAKSKLKHPREPWQQEFGLAKEGHSKFKPFKRNEFTGLFDDQAMVDELTNAMDDPIANFGPFNVPRCLRAVEILGIMQARKWEIGTLNDFREFFGMKRHATFDSITRNEKVQNALRDLYEHPDKVELYPGIFCETNEDNDKLNADPGPSDLDSALWAAIFSDAITLVRSDRFYTVDWNTNSLTNWGMKEVTPDSDVLKSSMFHRLLQRAFPEWYPYDSLRFFHPFYTSDKNATLAKQQGYDKEFSMRTIPLKRAENNDRGEITRFKYDIEKSNPQRPSKTLYLTNREDIKLILKDKSDILVHPARTRISFLPIVIHDVLKPGQNNPTHNGRITSLQTSTIEHSQEYHAHIMSYLVDVARGIINREVVTMEKGIYQLDIIRDFAIPIVTRYVADFLGFGHLLQSDANSQAPYSENEVYQHINNCQVFLSYNTDETKLLKRRKDFQNSINFLLRLTEEGNIREAGRWRTTRLVRHIFGSIASLGRDKPNYMTALGFRVAGEILKKENNTDKAAAIFLLTGLDSAYNVVLAFSSVMEAFFQGLYAKSPAKREQENKDMWLEIQQLAFKDDTESNERIRALVLKAQRWSVKLPIIRKASRDIMIKVYNTKTKVSDDVKVRAGQIVVCDINGAEQENTATTADEREELNYCSSFAEAFSEYHPKHVAATSLVTMVKVLAQLQNLRRGHDTQGVSKKISVDASHVGYANYMAPMRLQEIKRKIEKAKENRGYSNDEIDDIFPSSIRKPATATYLTPEWDEMVPFPTTWKLRFDGYGVSDYSKNGGEVFNVFKVPDDILPFYQPNGPSHIGGSFATPVCVCLDSWRKTSGKDAKDAKVTSDEVLSACGHVHAPQPATSGCKVG</sequence>
<dbReference type="InterPro" id="IPR050783">
    <property type="entry name" value="Oxylipin_biosynth_metab"/>
</dbReference>
<dbReference type="GO" id="GO:0006979">
    <property type="term" value="P:response to oxidative stress"/>
    <property type="evidence" value="ECO:0007669"/>
    <property type="project" value="InterPro"/>
</dbReference>
<dbReference type="EMBL" id="JAOQAZ010000054">
    <property type="protein sequence ID" value="KAJ4243864.1"/>
    <property type="molecule type" value="Genomic_DNA"/>
</dbReference>
<dbReference type="InterPro" id="IPR019791">
    <property type="entry name" value="Haem_peroxidase_animal"/>
</dbReference>
<evidence type="ECO:0000313" key="8">
    <source>
        <dbReference type="Proteomes" id="UP001152049"/>
    </source>
</evidence>
<dbReference type="GO" id="GO:0020037">
    <property type="term" value="F:heme binding"/>
    <property type="evidence" value="ECO:0007669"/>
    <property type="project" value="InterPro"/>
</dbReference>
<dbReference type="Gene3D" id="1.10.640.10">
    <property type="entry name" value="Haem peroxidase domain superfamily, animal type"/>
    <property type="match status" value="2"/>
</dbReference>
<dbReference type="GO" id="GO:0051213">
    <property type="term" value="F:dioxygenase activity"/>
    <property type="evidence" value="ECO:0007669"/>
    <property type="project" value="UniProtKB-KW"/>
</dbReference>
<evidence type="ECO:0000313" key="7">
    <source>
        <dbReference type="EMBL" id="KAJ4243864.1"/>
    </source>
</evidence>
<evidence type="ECO:0000256" key="3">
    <source>
        <dbReference type="ARBA" id="ARBA00023002"/>
    </source>
</evidence>
<comment type="caution">
    <text evidence="7">The sequence shown here is derived from an EMBL/GenBank/DDBJ whole genome shotgun (WGS) entry which is preliminary data.</text>
</comment>
<feature type="binding site" description="axial binding residue" evidence="5">
    <location>
        <position position="512"/>
    </location>
    <ligand>
        <name>heme b</name>
        <dbReference type="ChEBI" id="CHEBI:60344"/>
    </ligand>
    <ligandPart>
        <name>Fe</name>
        <dbReference type="ChEBI" id="CHEBI:18248"/>
    </ligandPart>
</feature>
<evidence type="ECO:0000256" key="5">
    <source>
        <dbReference type="PIRSR" id="PIRSR619791-2"/>
    </source>
</evidence>
<organism evidence="7 8">
    <name type="scientific">Fusarium torreyae</name>
    <dbReference type="NCBI Taxonomy" id="1237075"/>
    <lineage>
        <taxon>Eukaryota</taxon>
        <taxon>Fungi</taxon>
        <taxon>Dikarya</taxon>
        <taxon>Ascomycota</taxon>
        <taxon>Pezizomycotina</taxon>
        <taxon>Sordariomycetes</taxon>
        <taxon>Hypocreomycetidae</taxon>
        <taxon>Hypocreales</taxon>
        <taxon>Nectriaceae</taxon>
        <taxon>Fusarium</taxon>
    </lineage>
</organism>
<evidence type="ECO:0000256" key="1">
    <source>
        <dbReference type="ARBA" id="ARBA00022723"/>
    </source>
</evidence>
<gene>
    <name evidence="7" type="ORF">NW762_014745</name>
</gene>
<dbReference type="InterPro" id="IPR037120">
    <property type="entry name" value="Haem_peroxidase_sf_animal"/>
</dbReference>
<keyword evidence="3" id="KW-0560">Oxidoreductase</keyword>
<reference evidence="7" key="1">
    <citation type="submission" date="2022-09" db="EMBL/GenBank/DDBJ databases">
        <title>Fusarium specimens isolated from Avocado Roots.</title>
        <authorList>
            <person name="Stajich J."/>
            <person name="Roper C."/>
            <person name="Heimlech-Rivalta G."/>
        </authorList>
    </citation>
    <scope>NUCLEOTIDE SEQUENCE</scope>
    <source>
        <strain evidence="7">CF00136</strain>
    </source>
</reference>
<dbReference type="CDD" id="cd09817">
    <property type="entry name" value="linoleate_diol_synthase_like"/>
    <property type="match status" value="1"/>
</dbReference>
<keyword evidence="1 5" id="KW-0479">Metal-binding</keyword>
<evidence type="ECO:0008006" key="9">
    <source>
        <dbReference type="Google" id="ProtNLM"/>
    </source>
</evidence>
<dbReference type="GO" id="GO:0004601">
    <property type="term" value="F:peroxidase activity"/>
    <property type="evidence" value="ECO:0007669"/>
    <property type="project" value="InterPro"/>
</dbReference>